<evidence type="ECO:0000313" key="4">
    <source>
        <dbReference type="Proteomes" id="UP000241858"/>
    </source>
</evidence>
<dbReference type="AlphaFoldDB" id="A0A1B8I123"/>
<protein>
    <submittedName>
        <fullName evidence="1">Uncharacterized protein</fullName>
    </submittedName>
</protein>
<proteinExistence type="predicted"/>
<name>A0A1B8I123_9GAMM</name>
<dbReference type="Proteomes" id="UP000196485">
    <property type="component" value="Unassembled WGS sequence"/>
</dbReference>
<evidence type="ECO:0000313" key="2">
    <source>
        <dbReference type="EMBL" id="SMY16680.1"/>
    </source>
</evidence>
<reference evidence="2" key="1">
    <citation type="submission" date="2017-06" db="EMBL/GenBank/DDBJ databases">
        <authorList>
            <person name="Kim H.J."/>
            <person name="Triplett B.A."/>
        </authorList>
    </citation>
    <scope>NUCLEOTIDE SEQUENCE [LARGE SCALE GENOMIC DNA]</scope>
    <source>
        <strain evidence="2">Type strain: CECT 9192</strain>
    </source>
</reference>
<dbReference type="OrthoDB" id="5821126at2"/>
<evidence type="ECO:0000313" key="1">
    <source>
        <dbReference type="EMBL" id="PSU02447.1"/>
    </source>
</evidence>
<sequence>MSGFSYPHTCPLIDKQIGRAKGDLTTYARDLLRSYNIEISGKEMLLAGEELFSALSDIFEKTRKTNEDMRTEAHKQIVALEAENMELRALLYCQRMAS</sequence>
<organism evidence="1 4">
    <name type="scientific">Photobacterium aquimaris</name>
    <dbReference type="NCBI Taxonomy" id="512643"/>
    <lineage>
        <taxon>Bacteria</taxon>
        <taxon>Pseudomonadati</taxon>
        <taxon>Pseudomonadota</taxon>
        <taxon>Gammaproteobacteria</taxon>
        <taxon>Vibrionales</taxon>
        <taxon>Vibrionaceae</taxon>
        <taxon>Photobacterium</taxon>
    </lineage>
</organism>
<dbReference type="RefSeq" id="WP_060999598.1">
    <property type="nucleotide sequence ID" value="NZ_FYAH01000003.1"/>
</dbReference>
<reference evidence="3" key="2">
    <citation type="submission" date="2017-06" db="EMBL/GenBank/DDBJ databases">
        <authorList>
            <person name="Rodrigo-Torres L."/>
            <person name="Arahal R. D."/>
            <person name="Lucena T."/>
        </authorList>
    </citation>
    <scope>NUCLEOTIDE SEQUENCE [LARGE SCALE GENOMIC DNA]</scope>
    <source>
        <strain evidence="3">type strain: CECT 9192</strain>
    </source>
</reference>
<reference evidence="1 4" key="3">
    <citation type="submission" date="2018-03" db="EMBL/GenBank/DDBJ databases">
        <title>Whole genome sequencing of Histamine producing bacteria.</title>
        <authorList>
            <person name="Butler K."/>
        </authorList>
    </citation>
    <scope>NUCLEOTIDE SEQUENCE [LARGE SCALE GENOMIC DNA]</scope>
    <source>
        <strain evidence="1 4">DSM 23343</strain>
    </source>
</reference>
<dbReference type="EMBL" id="FYAH01000003">
    <property type="protein sequence ID" value="SMY16680.1"/>
    <property type="molecule type" value="Genomic_DNA"/>
</dbReference>
<gene>
    <name evidence="1" type="ORF">C0W81_14600</name>
    <name evidence="2" type="ORF">PAQU9191_01916</name>
</gene>
<accession>A0A1B8I123</accession>
<evidence type="ECO:0000313" key="3">
    <source>
        <dbReference type="Proteomes" id="UP000196485"/>
    </source>
</evidence>
<keyword evidence="3" id="KW-1185">Reference proteome</keyword>
<dbReference type="Proteomes" id="UP000241858">
    <property type="component" value="Unassembled WGS sequence"/>
</dbReference>
<dbReference type="EMBL" id="PYLY01000032">
    <property type="protein sequence ID" value="PSU02447.1"/>
    <property type="molecule type" value="Genomic_DNA"/>
</dbReference>